<dbReference type="GO" id="GO:0003950">
    <property type="term" value="F:NAD+ poly-ADP-ribosyltransferase activity"/>
    <property type="evidence" value="ECO:0007669"/>
    <property type="project" value="InterPro"/>
</dbReference>
<evidence type="ECO:0000256" key="5">
    <source>
        <dbReference type="SAM" id="MobiDB-lite"/>
    </source>
</evidence>
<dbReference type="Gene3D" id="3.10.110.10">
    <property type="entry name" value="Ubiquitin Conjugating Enzyme"/>
    <property type="match status" value="1"/>
</dbReference>
<accession>A0A8H4R0S0</accession>
<evidence type="ECO:0000313" key="7">
    <source>
        <dbReference type="EMBL" id="KAF4621245.1"/>
    </source>
</evidence>
<evidence type="ECO:0000313" key="8">
    <source>
        <dbReference type="Proteomes" id="UP000521872"/>
    </source>
</evidence>
<dbReference type="GO" id="GO:0016779">
    <property type="term" value="F:nucleotidyltransferase activity"/>
    <property type="evidence" value="ECO:0007669"/>
    <property type="project" value="UniProtKB-KW"/>
</dbReference>
<feature type="compositionally biased region" description="Basic and acidic residues" evidence="5">
    <location>
        <begin position="144"/>
        <end position="154"/>
    </location>
</feature>
<dbReference type="SUPFAM" id="SSF56399">
    <property type="entry name" value="ADP-ribosylation"/>
    <property type="match status" value="1"/>
</dbReference>
<dbReference type="SMART" id="SM00212">
    <property type="entry name" value="UBCc"/>
    <property type="match status" value="1"/>
</dbReference>
<dbReference type="PROSITE" id="PS50127">
    <property type="entry name" value="UBC_2"/>
    <property type="match status" value="1"/>
</dbReference>
<dbReference type="Proteomes" id="UP000521872">
    <property type="component" value="Unassembled WGS sequence"/>
</dbReference>
<dbReference type="EMBL" id="JAACJL010000015">
    <property type="protein sequence ID" value="KAF4621245.1"/>
    <property type="molecule type" value="Genomic_DNA"/>
</dbReference>
<dbReference type="Gene3D" id="3.90.228.10">
    <property type="match status" value="1"/>
</dbReference>
<evidence type="ECO:0000256" key="2">
    <source>
        <dbReference type="ARBA" id="ARBA00022679"/>
    </source>
</evidence>
<dbReference type="InterPro" id="IPR016135">
    <property type="entry name" value="UBQ-conjugating_enzyme/RWD"/>
</dbReference>
<dbReference type="SUPFAM" id="SSF54495">
    <property type="entry name" value="UBC-like"/>
    <property type="match status" value="1"/>
</dbReference>
<dbReference type="InterPro" id="IPR051838">
    <property type="entry name" value="ARTD_PARP"/>
</dbReference>
<dbReference type="InterPro" id="IPR012317">
    <property type="entry name" value="Poly(ADP-ribose)pol_cat_dom"/>
</dbReference>
<evidence type="ECO:0000259" key="6">
    <source>
        <dbReference type="PROSITE" id="PS50127"/>
    </source>
</evidence>
<dbReference type="Pfam" id="PF00644">
    <property type="entry name" value="PARP"/>
    <property type="match status" value="1"/>
</dbReference>
<organism evidence="7 8">
    <name type="scientific">Agrocybe pediades</name>
    <dbReference type="NCBI Taxonomy" id="84607"/>
    <lineage>
        <taxon>Eukaryota</taxon>
        <taxon>Fungi</taxon>
        <taxon>Dikarya</taxon>
        <taxon>Basidiomycota</taxon>
        <taxon>Agaricomycotina</taxon>
        <taxon>Agaricomycetes</taxon>
        <taxon>Agaricomycetidae</taxon>
        <taxon>Agaricales</taxon>
        <taxon>Agaricineae</taxon>
        <taxon>Strophariaceae</taxon>
        <taxon>Agrocybe</taxon>
    </lineage>
</organism>
<dbReference type="Pfam" id="PF00179">
    <property type="entry name" value="UQ_con"/>
    <property type="match status" value="1"/>
</dbReference>
<keyword evidence="4" id="KW-0520">NAD</keyword>
<evidence type="ECO:0000256" key="1">
    <source>
        <dbReference type="ARBA" id="ARBA00022676"/>
    </source>
</evidence>
<dbReference type="AlphaFoldDB" id="A0A8H4R0S0"/>
<reference evidence="7 8" key="1">
    <citation type="submission" date="2019-12" db="EMBL/GenBank/DDBJ databases">
        <authorList>
            <person name="Floudas D."/>
            <person name="Bentzer J."/>
            <person name="Ahren D."/>
            <person name="Johansson T."/>
            <person name="Persson P."/>
            <person name="Tunlid A."/>
        </authorList>
    </citation>
    <scope>NUCLEOTIDE SEQUENCE [LARGE SCALE GENOMIC DNA]</scope>
    <source>
        <strain evidence="7 8">CBS 102.39</strain>
    </source>
</reference>
<dbReference type="InterPro" id="IPR000608">
    <property type="entry name" value="UBC"/>
</dbReference>
<dbReference type="CDD" id="cd23802">
    <property type="entry name" value="UBCc_UBE2Q"/>
    <property type="match status" value="1"/>
</dbReference>
<feature type="domain" description="UBC core" evidence="6">
    <location>
        <begin position="933"/>
        <end position="1114"/>
    </location>
</feature>
<evidence type="ECO:0000256" key="3">
    <source>
        <dbReference type="ARBA" id="ARBA00022695"/>
    </source>
</evidence>
<comment type="caution">
    <text evidence="7">The sequence shown here is derived from an EMBL/GenBank/DDBJ whole genome shotgun (WGS) entry which is preliminary data.</text>
</comment>
<name>A0A8H4R0S0_9AGAR</name>
<evidence type="ECO:0000256" key="4">
    <source>
        <dbReference type="ARBA" id="ARBA00023027"/>
    </source>
</evidence>
<dbReference type="PANTHER" id="PTHR21328">
    <property type="entry name" value="POLY ADP-RIBOSE POLYMERASE FAMILY, MEMBER PARP"/>
    <property type="match status" value="1"/>
</dbReference>
<protein>
    <recommendedName>
        <fullName evidence="6">UBC core domain-containing protein</fullName>
    </recommendedName>
</protein>
<keyword evidence="1" id="KW-0328">Glycosyltransferase</keyword>
<proteinExistence type="predicted"/>
<gene>
    <name evidence="7" type="ORF">D9613_000654</name>
</gene>
<keyword evidence="8" id="KW-1185">Reference proteome</keyword>
<keyword evidence="3" id="KW-0548">Nucleotidyltransferase</keyword>
<keyword evidence="2" id="KW-0808">Transferase</keyword>
<feature type="region of interest" description="Disordered" evidence="5">
    <location>
        <begin position="142"/>
        <end position="163"/>
    </location>
</feature>
<sequence>MDPIDVDALGSKYDPNKNANLKGRRRFNTDLQDIKEAALHGLLLSGLRVKTLRAGDDEGSVEVTIAKPSSEHVLSVNLLVSDTSEYPGSHSLFSYSPDADIPSKLQKVVDDIAEYPPRPLGETVAALVVAVSQVISGSTGGQRQRVDATYHSSEDEQDEYSSEGEGYEAFEDYDDMMMGSSAVFEQDSVLARLQQDFVDIVATEYMPGFVRLSGNDFVLSVSLPVLRLAECIPPRALMAWDRRLLSRSQHFTLLISGFRGLYPVLEDDVTYSAAALRLGVNLSFKVGLTEKYKPAKEQVREVIRRHGLITQDAEDELRLQAELAAQKAKYDFDDDTGDEMMQEPVVEEEVEIPPDPGRFDSFSLSSSLESLMDQFFLKIVRLRKTFNLGWAGAELLNTEIEKSQKPDEIVHAEKYEEITQADRAERELARTTQLPHDPMAGIGHNEAFNLPLTAFCYLVRRLSLCPAYCIVCHNKLHFDYEALKPYVCDSKLCSYQYYSLNRGPSLEYEIMHNTQTVDLLVSLAYVSATEQAMEDPLPIGLGLRVPYPSNVTETTIAVDAKGMCDFDDLSLNQMRAVIAKLINSLPSAEDMKKHLERKVKAGKSKPKLKDIDPNILPAAWSILRWVVASCTAHIEAIESGEELIKGLDPVWRQFRLTVGAPDAEAKFKQAVLHAGTQDANAKEYPVIFAFHGSALRNWHSIIRHGLWYRTIANGRAFGDGVYLAKDASTSMGGYAGGGRSSWSKSQSAPTNCVAVTEVVNLPSQFVSSNPHYVVKDTHWIMCRYLLVKCAGDVYNAKVIESQVAQQNAMVPIVKFDPNRQTTVNNKIIQIPDPSYKVESLLEARKSEFVPEEPDEDDLAIFELDVSKKKKISSQPSDYEMDDDTDYHVAVAPSTVAKVPSTIMRAANDWKHDADYVNATLENLMLPPFQSTPSASMAIQRELKAMLKEQEMAPSLKELGWYMPPDLIGDNLYQWIVEVHSLEPELPIAQDMQQHQINSIIFEIRFPPTFPNSPPFFRIITPRFLPFIQGGGGHVTGGGSICMDLLTSDGWLPSYSIPAVLMQIRLALSNLEPRPARLAQNWRLPYGVGESLEGFKRAAATHGWKVPPGLERLVR</sequence>